<proteinExistence type="predicted"/>
<evidence type="ECO:0000313" key="3">
    <source>
        <dbReference type="EMBL" id="HEF87591.1"/>
    </source>
</evidence>
<protein>
    <recommendedName>
        <fullName evidence="2">CdvA-like coiled-coil domain-containing protein</fullName>
    </recommendedName>
</protein>
<dbReference type="Pfam" id="PF18822">
    <property type="entry name" value="CdvA"/>
    <property type="match status" value="1"/>
</dbReference>
<name>A0A7C2BKV8_9CREN</name>
<organism evidence="3">
    <name type="scientific">Thermosphaera aggregans</name>
    <dbReference type="NCBI Taxonomy" id="54254"/>
    <lineage>
        <taxon>Archaea</taxon>
        <taxon>Thermoproteota</taxon>
        <taxon>Thermoprotei</taxon>
        <taxon>Desulfurococcales</taxon>
        <taxon>Desulfurococcaceae</taxon>
        <taxon>Thermosphaera</taxon>
    </lineage>
</organism>
<evidence type="ECO:0000259" key="2">
    <source>
        <dbReference type="Pfam" id="PF18822"/>
    </source>
</evidence>
<dbReference type="EMBL" id="DSJT01000023">
    <property type="protein sequence ID" value="HEF87591.1"/>
    <property type="molecule type" value="Genomic_DNA"/>
</dbReference>
<gene>
    <name evidence="3" type="ORF">ENP55_04760</name>
</gene>
<dbReference type="AlphaFoldDB" id="A0A7C2BKV8"/>
<sequence length="234" mass="27349">MMGVKVENIDEFLGKPVNDPYGRRIGYLISFYSDSDGNVTSLEVSIGDFEFKQFPIDRFKFENGNIILLSEWEYNAVLTENRLERLKKRIAALEQLKTNNEVPKHAYEEYKKKLDEMLIKIKEDAKAVKDMLRKRLYEIEDIVVELEKCMTNLKVSYMGGEIPEKSYKMAIDLVRKNMDVVMLEKESVKRHLERIEALETRPEDIIVKKEESNVAQEPKQPMQVVVLVRLVIPC</sequence>
<comment type="caution">
    <text evidence="3">The sequence shown here is derived from an EMBL/GenBank/DDBJ whole genome shotgun (WGS) entry which is preliminary data.</text>
</comment>
<accession>A0A7C2BKV8</accession>
<keyword evidence="1" id="KW-0175">Coiled coil</keyword>
<feature type="domain" description="CdvA-like coiled-coil" evidence="2">
    <location>
        <begin position="88"/>
        <end position="209"/>
    </location>
</feature>
<feature type="coiled-coil region" evidence="1">
    <location>
        <begin position="69"/>
        <end position="127"/>
    </location>
</feature>
<reference evidence="3" key="1">
    <citation type="journal article" date="2020" name="mSystems">
        <title>Genome- and Community-Level Interaction Insights into Carbon Utilization and Element Cycling Functions of Hydrothermarchaeota in Hydrothermal Sediment.</title>
        <authorList>
            <person name="Zhou Z."/>
            <person name="Liu Y."/>
            <person name="Xu W."/>
            <person name="Pan J."/>
            <person name="Luo Z.H."/>
            <person name="Li M."/>
        </authorList>
    </citation>
    <scope>NUCLEOTIDE SEQUENCE [LARGE SCALE GENOMIC DNA]</scope>
    <source>
        <strain evidence="3">SpSt-23</strain>
    </source>
</reference>
<evidence type="ECO:0000256" key="1">
    <source>
        <dbReference type="SAM" id="Coils"/>
    </source>
</evidence>
<dbReference type="InterPro" id="IPR041461">
    <property type="entry name" value="CdvA_CC"/>
</dbReference>